<dbReference type="GO" id="GO:0003690">
    <property type="term" value="F:double-stranded DNA binding"/>
    <property type="evidence" value="ECO:0007669"/>
    <property type="project" value="TreeGrafter"/>
</dbReference>
<dbReference type="PANTHER" id="PTHR45660:SF13">
    <property type="entry name" value="HISTONE-LYSINE N-METHYLTRANSFERASE SETMAR"/>
    <property type="match status" value="1"/>
</dbReference>
<gene>
    <name evidence="6" type="ORF">CVIRNUC_000894</name>
</gene>
<keyword evidence="2 3" id="KW-0539">Nucleus</keyword>
<dbReference type="SUPFAM" id="SSF88697">
    <property type="entry name" value="PUA domain-like"/>
    <property type="match status" value="1"/>
</dbReference>
<evidence type="ECO:0000313" key="6">
    <source>
        <dbReference type="EMBL" id="CAK0737328.1"/>
    </source>
</evidence>
<evidence type="ECO:0000256" key="2">
    <source>
        <dbReference type="ARBA" id="ARBA00023242"/>
    </source>
</evidence>
<feature type="domain" description="YDG" evidence="5">
    <location>
        <begin position="403"/>
        <end position="553"/>
    </location>
</feature>
<dbReference type="GO" id="GO:0005694">
    <property type="term" value="C:chromosome"/>
    <property type="evidence" value="ECO:0007669"/>
    <property type="project" value="UniProtKB-SubCell"/>
</dbReference>
<keyword evidence="7" id="KW-1185">Reference proteome</keyword>
<dbReference type="PANTHER" id="PTHR45660">
    <property type="entry name" value="HISTONE-LYSINE N-METHYLTRANSFERASE SETMAR"/>
    <property type="match status" value="1"/>
</dbReference>
<feature type="compositionally biased region" description="Basic residues" evidence="4">
    <location>
        <begin position="255"/>
        <end position="269"/>
    </location>
</feature>
<feature type="compositionally biased region" description="Basic and acidic residues" evidence="4">
    <location>
        <begin position="379"/>
        <end position="390"/>
    </location>
</feature>
<dbReference type="InterPro" id="IPR003105">
    <property type="entry name" value="SRA_YDG"/>
</dbReference>
<dbReference type="Gene3D" id="2.30.280.10">
    <property type="entry name" value="SRA-YDG"/>
    <property type="match status" value="1"/>
</dbReference>
<dbReference type="Proteomes" id="UP001314263">
    <property type="component" value="Unassembled WGS sequence"/>
</dbReference>
<feature type="region of interest" description="Disordered" evidence="4">
    <location>
        <begin position="367"/>
        <end position="390"/>
    </location>
</feature>
<feature type="compositionally biased region" description="Basic residues" evidence="4">
    <location>
        <begin position="154"/>
        <end position="164"/>
    </location>
</feature>
<dbReference type="GO" id="GO:0042054">
    <property type="term" value="F:histone methyltransferase activity"/>
    <property type="evidence" value="ECO:0007669"/>
    <property type="project" value="TreeGrafter"/>
</dbReference>
<dbReference type="InterPro" id="IPR051357">
    <property type="entry name" value="H3K9_HMTase_SUVAR3-9"/>
</dbReference>
<comment type="caution">
    <text evidence="6">The sequence shown here is derived from an EMBL/GenBank/DDBJ whole genome shotgun (WGS) entry which is preliminary data.</text>
</comment>
<accession>A0AAV1HT61</accession>
<evidence type="ECO:0000256" key="4">
    <source>
        <dbReference type="SAM" id="MobiDB-lite"/>
    </source>
</evidence>
<dbReference type="InterPro" id="IPR036987">
    <property type="entry name" value="SRA-YDG_sf"/>
</dbReference>
<feature type="region of interest" description="Disordered" evidence="4">
    <location>
        <begin position="1"/>
        <end position="22"/>
    </location>
</feature>
<dbReference type="Pfam" id="PF02182">
    <property type="entry name" value="SAD_SRA"/>
    <property type="match status" value="1"/>
</dbReference>
<feature type="region of interest" description="Disordered" evidence="4">
    <location>
        <begin position="79"/>
        <end position="283"/>
    </location>
</feature>
<evidence type="ECO:0000259" key="5">
    <source>
        <dbReference type="PROSITE" id="PS51015"/>
    </source>
</evidence>
<evidence type="ECO:0000313" key="7">
    <source>
        <dbReference type="Proteomes" id="UP001314263"/>
    </source>
</evidence>
<dbReference type="InterPro" id="IPR015947">
    <property type="entry name" value="PUA-like_sf"/>
</dbReference>
<dbReference type="PROSITE" id="PS51015">
    <property type="entry name" value="YDG"/>
    <property type="match status" value="1"/>
</dbReference>
<feature type="compositionally biased region" description="Polar residues" evidence="4">
    <location>
        <begin position="87"/>
        <end position="99"/>
    </location>
</feature>
<dbReference type="SMART" id="SM00466">
    <property type="entry name" value="SRA"/>
    <property type="match status" value="1"/>
</dbReference>
<evidence type="ECO:0000256" key="1">
    <source>
        <dbReference type="ARBA" id="ARBA00004286"/>
    </source>
</evidence>
<proteinExistence type="predicted"/>
<sequence>MGLAGGPKALVGGPTDAPSLTGPSVLLLESAEASALPTDFPADASCQLVISTREQASSGYVEVVDDEVQVFSSKPGCLGPAVKVEAGTNQPKRSCSPASRSRPEPFRRQPSRLCTEGDAGPPADSPHALAIVPYEEPAAEGSPDSLPPVVTGIGRRRMKAKKSTSGKAPVKGLGRAAPGLPKKRKAAVDAAAETGGANEVTEGSDPAAAPQRPAKKARKKPSAGPTIDLASSSRIKSEAEASGMHRPPVASAAPKGKKKGQAQKFRGKAKAPGQPKSAKSGKQLPLIEQQLSPQELKAALATLPEVTPETEYSWPQGQEPYRMLGIRVNTDPMISPEQCKLVLETQDVFWKYYIEAKRTENARFEAGGGKNLDGTRVSRRPDGKARTRMQDEGRNIHTAKTAGNVPGHQINQRYFSRAEMGMLGLHFPPVAGIDRTAVGELPAGCPGFAVSVMNSGCYEDDTDSGEAITFTGEGGNDLLGNKKQIGSQDLQRGNAALVNNIRLGIPVRLIRKNKDKGSEFGSVYIYDGLYDVVKYWTESGAAGFRVYLYQMRRRPGQGELYSKALVFGGGSAPKQHDAASRRKEARPACLLQAAHPALKICSGERIGQGPGQHLLEAG</sequence>
<dbReference type="EMBL" id="CAUYUE010000001">
    <property type="protein sequence ID" value="CAK0737328.1"/>
    <property type="molecule type" value="Genomic_DNA"/>
</dbReference>
<organism evidence="6 7">
    <name type="scientific">Coccomyxa viridis</name>
    <dbReference type="NCBI Taxonomy" id="1274662"/>
    <lineage>
        <taxon>Eukaryota</taxon>
        <taxon>Viridiplantae</taxon>
        <taxon>Chlorophyta</taxon>
        <taxon>core chlorophytes</taxon>
        <taxon>Trebouxiophyceae</taxon>
        <taxon>Trebouxiophyceae incertae sedis</taxon>
        <taxon>Coccomyxaceae</taxon>
        <taxon>Coccomyxa</taxon>
    </lineage>
</organism>
<dbReference type="AlphaFoldDB" id="A0AAV1HT61"/>
<reference evidence="6 7" key="1">
    <citation type="submission" date="2023-10" db="EMBL/GenBank/DDBJ databases">
        <authorList>
            <person name="Maclean D."/>
            <person name="Macfadyen A."/>
        </authorList>
    </citation>
    <scope>NUCLEOTIDE SEQUENCE [LARGE SCALE GENOMIC DNA]</scope>
</reference>
<feature type="compositionally biased region" description="Low complexity" evidence="4">
    <location>
        <begin position="188"/>
        <end position="197"/>
    </location>
</feature>
<evidence type="ECO:0000256" key="3">
    <source>
        <dbReference type="PROSITE-ProRule" id="PRU00358"/>
    </source>
</evidence>
<comment type="subcellular location">
    <subcellularLocation>
        <location evidence="1">Chromosome</location>
    </subcellularLocation>
    <subcellularLocation>
        <location evidence="3">Nucleus</location>
    </subcellularLocation>
</comment>
<name>A0AAV1HT61_9CHLO</name>
<protein>
    <recommendedName>
        <fullName evidence="5">YDG domain-containing protein</fullName>
    </recommendedName>
</protein>
<dbReference type="GO" id="GO:0005634">
    <property type="term" value="C:nucleus"/>
    <property type="evidence" value="ECO:0007669"/>
    <property type="project" value="UniProtKB-SubCell"/>
</dbReference>